<evidence type="ECO:0000256" key="10">
    <source>
        <dbReference type="ARBA" id="ARBA00047444"/>
    </source>
</evidence>
<evidence type="ECO:0000256" key="7">
    <source>
        <dbReference type="ARBA" id="ARBA00023002"/>
    </source>
</evidence>
<evidence type="ECO:0000256" key="13">
    <source>
        <dbReference type="SAM" id="Phobius"/>
    </source>
</evidence>
<evidence type="ECO:0000256" key="6">
    <source>
        <dbReference type="ARBA" id="ARBA00022964"/>
    </source>
</evidence>
<sequence length="704" mass="81157">MRRCKFFSGVRNFHLTLFHRCRRIAEIRRTSVVTCFLSAFIAFNHSLILVKSGRRLKAATLFKKIKGMTAPMQSVNKRKHTVGNGKVTKKQHRPAISLQQTPEEEKKAKAYFQPKIFQQKYETSLKHQIDTSGPYHWGSISDLFNDELLRNVRKEILENIHFTKKETDIYKVFQSGDLANLSALSEDLKKKLPSLCKVRSGLYSKAFRNVISRVTGCGDLSGSKMDISIHLYNRTCHLLTHDDVIGSRRISYILYMPDPDKEWKPSYGGALRLFDSIVPNVPESDPVAKLTPQFNQIAFFHVQPGVSFHDVEEVTATKQRLSLQGWFHIPQPKDEGYIPGEQERTEAKSTLELLETRELREYDFPKFELSRIPEPVVDQFSLDLKKQDIEYLAKFMNPVLLTQESLNKLQQTFSDSSVVDIVSFLNDSYAGAFRKELKHFELNEYPHMPSKQSEIEFPWKLAIPSHKRRYMYMDGTSQQDITTSASIAKLNETYPHEEPNFELTADMFRMKEQSENRKEIESKADKDATTCNSVSAKLCDLSALFKSIAFGKWLYRVTQLKALRQQILVRRFRPGHDFILATKPDKIESEESFLDGVLEATLNLTPTTGWEAGEWGAYELCMIDETDDKEAKDEGRLNEDEAAIYRSSETDESVVYESQACWNKLCLMFRDSSVMKFVKYISYDAPGSRYDITASWLCKDEDDE</sequence>
<dbReference type="Gene3D" id="2.60.120.620">
    <property type="entry name" value="q2cbj1_9rhob like domain"/>
    <property type="match status" value="1"/>
</dbReference>
<name>A0A7D9H1P1_DEKBR</name>
<dbReference type="Gene3D" id="3.60.130.20">
    <property type="entry name" value="Oxoglutarate/iron-dependent oxygenase, C-terminal degradation domain"/>
    <property type="match status" value="1"/>
</dbReference>
<evidence type="ECO:0000256" key="2">
    <source>
        <dbReference type="ARBA" id="ARBA00004123"/>
    </source>
</evidence>
<dbReference type="GO" id="GO:0005506">
    <property type="term" value="F:iron ion binding"/>
    <property type="evidence" value="ECO:0007669"/>
    <property type="project" value="InterPro"/>
</dbReference>
<evidence type="ECO:0000256" key="3">
    <source>
        <dbReference type="ARBA" id="ARBA00007443"/>
    </source>
</evidence>
<keyword evidence="7" id="KW-0560">Oxidoreductase</keyword>
<keyword evidence="8" id="KW-0408">Iron</keyword>
<dbReference type="GO" id="GO:0009896">
    <property type="term" value="P:positive regulation of catabolic process"/>
    <property type="evidence" value="ECO:0007669"/>
    <property type="project" value="UniProtKB-ARBA"/>
</dbReference>
<keyword evidence="6" id="KW-0223">Dioxygenase</keyword>
<comment type="cofactor">
    <cofactor evidence="1">
        <name>L-ascorbate</name>
        <dbReference type="ChEBI" id="CHEBI:38290"/>
    </cofactor>
</comment>
<dbReference type="InterPro" id="IPR051842">
    <property type="entry name" value="uS12_prolyl_hydroxylase"/>
</dbReference>
<dbReference type="GO" id="GO:0005737">
    <property type="term" value="C:cytoplasm"/>
    <property type="evidence" value="ECO:0007669"/>
    <property type="project" value="TreeGrafter"/>
</dbReference>
<keyword evidence="13" id="KW-0472">Membrane</keyword>
<dbReference type="InterPro" id="IPR019601">
    <property type="entry name" value="Oxoglutarate/Fe-dep_Oase_C"/>
</dbReference>
<protein>
    <recommendedName>
        <fullName evidence="12">uS12 prolyl 3,4-dihydroxylase</fullName>
    </recommendedName>
</protein>
<evidence type="ECO:0000256" key="1">
    <source>
        <dbReference type="ARBA" id="ARBA00001961"/>
    </source>
</evidence>
<dbReference type="Pfam" id="PF10637">
    <property type="entry name" value="Ofd1_CTDD"/>
    <property type="match status" value="1"/>
</dbReference>
<dbReference type="InterPro" id="IPR005123">
    <property type="entry name" value="Oxoglu/Fe-dep_dioxygenase_dom"/>
</dbReference>
<dbReference type="FunFam" id="2.60.120.620:FF:000014">
    <property type="entry name" value="Prolyl 3,4-dihydroxylase TPA1"/>
    <property type="match status" value="1"/>
</dbReference>
<feature type="domain" description="Fe2OG dioxygenase" evidence="14">
    <location>
        <begin position="223"/>
        <end position="329"/>
    </location>
</feature>
<evidence type="ECO:0000256" key="5">
    <source>
        <dbReference type="ARBA" id="ARBA00022896"/>
    </source>
</evidence>
<dbReference type="InterPro" id="IPR006620">
    <property type="entry name" value="Pro_4_hyd_alph"/>
</dbReference>
<dbReference type="SMART" id="SM00702">
    <property type="entry name" value="P4Hc"/>
    <property type="match status" value="1"/>
</dbReference>
<dbReference type="PANTHER" id="PTHR12117">
    <property type="entry name" value="HISTONE ACETYLTRANSFERASE COMPLEX"/>
    <property type="match status" value="1"/>
</dbReference>
<keyword evidence="16" id="KW-1185">Reference proteome</keyword>
<dbReference type="AlphaFoldDB" id="A0A7D9H1P1"/>
<dbReference type="GO" id="GO:0010604">
    <property type="term" value="P:positive regulation of macromolecule metabolic process"/>
    <property type="evidence" value="ECO:0007669"/>
    <property type="project" value="UniProtKB-ARBA"/>
</dbReference>
<evidence type="ECO:0000259" key="14">
    <source>
        <dbReference type="PROSITE" id="PS51471"/>
    </source>
</evidence>
<dbReference type="GO" id="GO:0005634">
    <property type="term" value="C:nucleus"/>
    <property type="evidence" value="ECO:0007669"/>
    <property type="project" value="UniProtKB-SubCell"/>
</dbReference>
<keyword evidence="13" id="KW-0812">Transmembrane</keyword>
<keyword evidence="9" id="KW-0539">Nucleus</keyword>
<comment type="similarity">
    <text evidence="3">Belongs to the TPA1 family.</text>
</comment>
<dbReference type="PANTHER" id="PTHR12117:SF0">
    <property type="entry name" value="PROLYL 3-HYDROXYLASE OGFOD1"/>
    <property type="match status" value="1"/>
</dbReference>
<dbReference type="GO" id="GO:0031543">
    <property type="term" value="F:peptidyl-proline dioxygenase activity"/>
    <property type="evidence" value="ECO:0007669"/>
    <property type="project" value="UniProtKB-ARBA"/>
</dbReference>
<proteinExistence type="inferred from homology"/>
<dbReference type="PROSITE" id="PS51471">
    <property type="entry name" value="FE2OG_OXY"/>
    <property type="match status" value="1"/>
</dbReference>
<evidence type="ECO:0000256" key="4">
    <source>
        <dbReference type="ARBA" id="ARBA00022723"/>
    </source>
</evidence>
<evidence type="ECO:0000313" key="16">
    <source>
        <dbReference type="Proteomes" id="UP000478008"/>
    </source>
</evidence>
<keyword evidence="5" id="KW-0847">Vitamin C</keyword>
<evidence type="ECO:0000256" key="8">
    <source>
        <dbReference type="ARBA" id="ARBA00023004"/>
    </source>
</evidence>
<comment type="subcellular location">
    <subcellularLocation>
        <location evidence="2">Nucleus</location>
    </subcellularLocation>
</comment>
<dbReference type="GO" id="GO:0006449">
    <property type="term" value="P:regulation of translational termination"/>
    <property type="evidence" value="ECO:0007669"/>
    <property type="project" value="TreeGrafter"/>
</dbReference>
<gene>
    <name evidence="15" type="primary">TPA1</name>
    <name evidence="15" type="ORF">DEBR0S5_09736G</name>
</gene>
<comment type="catalytic activity">
    <reaction evidence="11">
        <text>[ribosomal protein uS12]-(3S)-3-hydroxy-L-proline + 2-oxoglutarate + O2 = [ribosomal protein uS12]-(3S)-3,4-dihydroxy-L-proline + succinate + CO2</text>
        <dbReference type="Rhea" id="RHEA:54160"/>
        <dbReference type="Rhea" id="RHEA-COMP:13817"/>
        <dbReference type="Rhea" id="RHEA-COMP:13818"/>
        <dbReference type="ChEBI" id="CHEBI:15379"/>
        <dbReference type="ChEBI" id="CHEBI:16526"/>
        <dbReference type="ChEBI" id="CHEBI:16810"/>
        <dbReference type="ChEBI" id="CHEBI:30031"/>
        <dbReference type="ChEBI" id="CHEBI:85428"/>
        <dbReference type="ChEBI" id="CHEBI:138052"/>
    </reaction>
</comment>
<dbReference type="InterPro" id="IPR039558">
    <property type="entry name" value="TPA1/OFD1_N"/>
</dbReference>
<organism evidence="15 16">
    <name type="scientific">Dekkera bruxellensis</name>
    <name type="common">Brettanomyces custersii</name>
    <dbReference type="NCBI Taxonomy" id="5007"/>
    <lineage>
        <taxon>Eukaryota</taxon>
        <taxon>Fungi</taxon>
        <taxon>Dikarya</taxon>
        <taxon>Ascomycota</taxon>
        <taxon>Saccharomycotina</taxon>
        <taxon>Pichiomycetes</taxon>
        <taxon>Pichiales</taxon>
        <taxon>Pichiaceae</taxon>
        <taxon>Brettanomyces</taxon>
    </lineage>
</organism>
<dbReference type="Proteomes" id="UP000478008">
    <property type="component" value="Unassembled WGS sequence"/>
</dbReference>
<evidence type="ECO:0000256" key="11">
    <source>
        <dbReference type="ARBA" id="ARBA00051966"/>
    </source>
</evidence>
<dbReference type="GO" id="GO:0031418">
    <property type="term" value="F:L-ascorbic acid binding"/>
    <property type="evidence" value="ECO:0007669"/>
    <property type="project" value="UniProtKB-KW"/>
</dbReference>
<evidence type="ECO:0000256" key="12">
    <source>
        <dbReference type="ARBA" id="ARBA00081607"/>
    </source>
</evidence>
<dbReference type="EMBL" id="CABFWN010000005">
    <property type="protein sequence ID" value="VUG19701.1"/>
    <property type="molecule type" value="Genomic_DNA"/>
</dbReference>
<keyword evidence="13" id="KW-1133">Transmembrane helix</keyword>
<evidence type="ECO:0000313" key="15">
    <source>
        <dbReference type="EMBL" id="VUG19701.1"/>
    </source>
</evidence>
<comment type="catalytic activity">
    <reaction evidence="10">
        <text>[ribosomal protein uS12]-L-proline + 2-oxoglutarate + O2 = [ribosomal protein uS12]-(3S)-3-hydroxy-L-proline + succinate + CO2</text>
        <dbReference type="Rhea" id="RHEA:54156"/>
        <dbReference type="Rhea" id="RHEA-COMP:13816"/>
        <dbReference type="Rhea" id="RHEA-COMP:13818"/>
        <dbReference type="ChEBI" id="CHEBI:15379"/>
        <dbReference type="ChEBI" id="CHEBI:16526"/>
        <dbReference type="ChEBI" id="CHEBI:16810"/>
        <dbReference type="ChEBI" id="CHEBI:30031"/>
        <dbReference type="ChEBI" id="CHEBI:50342"/>
        <dbReference type="ChEBI" id="CHEBI:85428"/>
    </reaction>
</comment>
<dbReference type="InterPro" id="IPR043044">
    <property type="entry name" value="TPA1/Ofd1_C"/>
</dbReference>
<dbReference type="Pfam" id="PF13661">
    <property type="entry name" value="2OG-FeII_Oxy_4"/>
    <property type="match status" value="1"/>
</dbReference>
<feature type="transmembrane region" description="Helical" evidence="13">
    <location>
        <begin position="30"/>
        <end position="50"/>
    </location>
</feature>
<evidence type="ECO:0000256" key="9">
    <source>
        <dbReference type="ARBA" id="ARBA00023242"/>
    </source>
</evidence>
<keyword evidence="4" id="KW-0479">Metal-binding</keyword>
<reference evidence="15 16" key="1">
    <citation type="submission" date="2019-07" db="EMBL/GenBank/DDBJ databases">
        <authorList>
            <person name="Friedrich A."/>
            <person name="Schacherer J."/>
        </authorList>
    </citation>
    <scope>NUCLEOTIDE SEQUENCE [LARGE SCALE GENOMIC DNA]</scope>
</reference>
<accession>A0A7D9H1P1</accession>